<dbReference type="Pfam" id="PF13814">
    <property type="entry name" value="Replic_Relax"/>
    <property type="match status" value="1"/>
</dbReference>
<feature type="region of interest" description="Disordered" evidence="1">
    <location>
        <begin position="43"/>
        <end position="85"/>
    </location>
</feature>
<gene>
    <name evidence="2" type="ORF">IT779_24260</name>
</gene>
<evidence type="ECO:0000313" key="3">
    <source>
        <dbReference type="Proteomes" id="UP000655751"/>
    </source>
</evidence>
<reference evidence="2" key="1">
    <citation type="submission" date="2020-11" db="EMBL/GenBank/DDBJ databases">
        <title>Nocardia NEAU-351.nov., a novel actinomycete isolated from the cow dung.</title>
        <authorList>
            <person name="Zhang X."/>
        </authorList>
    </citation>
    <scope>NUCLEOTIDE SEQUENCE</scope>
    <source>
        <strain evidence="2">NEAU-351</strain>
    </source>
</reference>
<sequence>MTDLPAVPHEGCPAAQALSGGDTDLCELLRRSHFDDHLDRRIALSSTSASPPVDGQSGRTHATTDADFASSSSRPRRPASIRHDLTTISKEMSERDFAILRSVAEHRFLTVRMIHQLHFHELSPRSGLRITQRTLARLRRWRVLGTLERRIGGLRAGSGGLVHYVDLIGAKLLQIENGEPPKRRYTTPSTTFLSHTLAIAETHITLLTAQLQGRLELIRADIEAVAWRTYHGLGGALLTLRPDMYLETAAEIGGDLISSWFFEQDMGTESIPTLVRKSREYENYRRSGTEQDQAEGVFPLVIWSLTARTETKAEQRRLALVEAIERDQRLDGRLFRIIAPHQLIRLIQTGGTA</sequence>
<keyword evidence="3" id="KW-1185">Reference proteome</keyword>
<proteinExistence type="predicted"/>
<dbReference type="RefSeq" id="WP_196151692.1">
    <property type="nucleotide sequence ID" value="NZ_JADMLG010000010.1"/>
</dbReference>
<dbReference type="AlphaFoldDB" id="A0A931IFG5"/>
<dbReference type="Proteomes" id="UP000655751">
    <property type="component" value="Unassembled WGS sequence"/>
</dbReference>
<dbReference type="EMBL" id="JADMLG010000010">
    <property type="protein sequence ID" value="MBH0779385.1"/>
    <property type="molecule type" value="Genomic_DNA"/>
</dbReference>
<accession>A0A931IFG5</accession>
<evidence type="ECO:0000313" key="2">
    <source>
        <dbReference type="EMBL" id="MBH0779385.1"/>
    </source>
</evidence>
<evidence type="ECO:0000256" key="1">
    <source>
        <dbReference type="SAM" id="MobiDB-lite"/>
    </source>
</evidence>
<comment type="caution">
    <text evidence="2">The sequence shown here is derived from an EMBL/GenBank/DDBJ whole genome shotgun (WGS) entry which is preliminary data.</text>
</comment>
<protein>
    <submittedName>
        <fullName evidence="2">Replication-relaxation family protein</fullName>
    </submittedName>
</protein>
<name>A0A931IFG5_9NOCA</name>
<dbReference type="InterPro" id="IPR025855">
    <property type="entry name" value="Replic_Relax"/>
</dbReference>
<organism evidence="2 3">
    <name type="scientific">Nocardia bovistercoris</name>
    <dbReference type="NCBI Taxonomy" id="2785916"/>
    <lineage>
        <taxon>Bacteria</taxon>
        <taxon>Bacillati</taxon>
        <taxon>Actinomycetota</taxon>
        <taxon>Actinomycetes</taxon>
        <taxon>Mycobacteriales</taxon>
        <taxon>Nocardiaceae</taxon>
        <taxon>Nocardia</taxon>
    </lineage>
</organism>